<proteinExistence type="predicted"/>
<organism evidence="1 2">
    <name type="scientific">Methanolobus mangrovi</name>
    <dbReference type="NCBI Taxonomy" id="3072977"/>
    <lineage>
        <taxon>Archaea</taxon>
        <taxon>Methanobacteriati</taxon>
        <taxon>Methanobacteriota</taxon>
        <taxon>Stenosarchaea group</taxon>
        <taxon>Methanomicrobia</taxon>
        <taxon>Methanosarcinales</taxon>
        <taxon>Methanosarcinaceae</taxon>
        <taxon>Methanolobus</taxon>
    </lineage>
</organism>
<evidence type="ECO:0008006" key="3">
    <source>
        <dbReference type="Google" id="ProtNLM"/>
    </source>
</evidence>
<keyword evidence="2" id="KW-1185">Reference proteome</keyword>
<name>A0AA51YG35_9EURY</name>
<dbReference type="GeneID" id="84230341"/>
<dbReference type="EMBL" id="CP133594">
    <property type="protein sequence ID" value="WMW21586.1"/>
    <property type="molecule type" value="Genomic_DNA"/>
</dbReference>
<protein>
    <recommendedName>
        <fullName evidence="3">DUF4177 domain-containing protein</fullName>
    </recommendedName>
</protein>
<dbReference type="RefSeq" id="WP_309307374.1">
    <property type="nucleotide sequence ID" value="NZ_CP133594.1"/>
</dbReference>
<evidence type="ECO:0000313" key="2">
    <source>
        <dbReference type="Proteomes" id="UP001183006"/>
    </source>
</evidence>
<sequence>MVQWEYDHRKINACSLVQKMDDLEEIGLEGWELVVIEPGIDDDGMANAIFKRPKE</sequence>
<gene>
    <name evidence="1" type="ORF">RE476_09330</name>
</gene>
<accession>A0AA51YG35</accession>
<dbReference type="AlphaFoldDB" id="A0AA51YG35"/>
<dbReference type="KEGG" id="mmav:RE476_09330"/>
<dbReference type="Proteomes" id="UP001183006">
    <property type="component" value="Chromosome"/>
</dbReference>
<reference evidence="1" key="1">
    <citation type="submission" date="2023-08" db="EMBL/GenBank/DDBJ databases">
        <title>Methanolobus mangrovi sp. nov. and Methanolobus sediminis sp. nov, two novel methylotrophic methanogens isolated from mangrove sediments in China.</title>
        <authorList>
            <person name="Zhou J."/>
        </authorList>
    </citation>
    <scope>NUCLEOTIDE SEQUENCE</scope>
    <source>
        <strain evidence="1">FTZ2</strain>
    </source>
</reference>
<evidence type="ECO:0000313" key="1">
    <source>
        <dbReference type="EMBL" id="WMW21586.1"/>
    </source>
</evidence>